<dbReference type="CDD" id="cd01561">
    <property type="entry name" value="CBS_like"/>
    <property type="match status" value="1"/>
</dbReference>
<evidence type="ECO:0000256" key="2">
    <source>
        <dbReference type="ARBA" id="ARBA00022898"/>
    </source>
</evidence>
<dbReference type="Proteomes" id="UP000774326">
    <property type="component" value="Unassembled WGS sequence"/>
</dbReference>
<dbReference type="SUPFAM" id="SSF53686">
    <property type="entry name" value="Tryptophan synthase beta subunit-like PLP-dependent enzymes"/>
    <property type="match status" value="1"/>
</dbReference>
<comment type="caution">
    <text evidence="4">The sequence shown here is derived from an EMBL/GenBank/DDBJ whole genome shotgun (WGS) entry which is preliminary data.</text>
</comment>
<evidence type="ECO:0000313" key="5">
    <source>
        <dbReference type="Proteomes" id="UP000774326"/>
    </source>
</evidence>
<dbReference type="Pfam" id="PF00291">
    <property type="entry name" value="PALP"/>
    <property type="match status" value="1"/>
</dbReference>
<keyword evidence="5" id="KW-1185">Reference proteome</keyword>
<dbReference type="Gene3D" id="3.40.50.1100">
    <property type="match status" value="2"/>
</dbReference>
<organism evidence="4 5">
    <name type="scientific">Wickerhamomyces pijperi</name>
    <name type="common">Yeast</name>
    <name type="synonym">Pichia pijperi</name>
    <dbReference type="NCBI Taxonomy" id="599730"/>
    <lineage>
        <taxon>Eukaryota</taxon>
        <taxon>Fungi</taxon>
        <taxon>Dikarya</taxon>
        <taxon>Ascomycota</taxon>
        <taxon>Saccharomycotina</taxon>
        <taxon>Saccharomycetes</taxon>
        <taxon>Phaffomycetales</taxon>
        <taxon>Wickerhamomycetaceae</taxon>
        <taxon>Wickerhamomyces</taxon>
    </lineage>
</organism>
<dbReference type="GO" id="GO:0006520">
    <property type="term" value="P:amino acid metabolic process"/>
    <property type="evidence" value="ECO:0007669"/>
    <property type="project" value="InterPro"/>
</dbReference>
<reference evidence="4" key="2">
    <citation type="submission" date="2021-01" db="EMBL/GenBank/DDBJ databases">
        <authorList>
            <person name="Schikora-Tamarit M.A."/>
        </authorList>
    </citation>
    <scope>NUCLEOTIDE SEQUENCE</scope>
    <source>
        <strain evidence="4">CBS2887</strain>
    </source>
</reference>
<gene>
    <name evidence="4" type="ORF">WICPIJ_005899</name>
</gene>
<evidence type="ECO:0000256" key="1">
    <source>
        <dbReference type="ARBA" id="ARBA00001933"/>
    </source>
</evidence>
<dbReference type="GO" id="GO:0030170">
    <property type="term" value="F:pyridoxal phosphate binding"/>
    <property type="evidence" value="ECO:0007669"/>
    <property type="project" value="InterPro"/>
</dbReference>
<evidence type="ECO:0000313" key="4">
    <source>
        <dbReference type="EMBL" id="KAH3683156.1"/>
    </source>
</evidence>
<proteinExistence type="predicted"/>
<protein>
    <recommendedName>
        <fullName evidence="3">Tryptophan synthase beta chain-like PALP domain-containing protein</fullName>
    </recommendedName>
</protein>
<reference evidence="4" key="1">
    <citation type="journal article" date="2021" name="Open Biol.">
        <title>Shared evolutionary footprints suggest mitochondrial oxidative damage underlies multiple complex I losses in fungi.</title>
        <authorList>
            <person name="Schikora-Tamarit M.A."/>
            <person name="Marcet-Houben M."/>
            <person name="Nosek J."/>
            <person name="Gabaldon T."/>
        </authorList>
    </citation>
    <scope>NUCLEOTIDE SEQUENCE</scope>
    <source>
        <strain evidence="4">CBS2887</strain>
    </source>
</reference>
<name>A0A9P8Q331_WICPI</name>
<dbReference type="InterPro" id="IPR050214">
    <property type="entry name" value="Cys_Synth/Cystath_Beta-Synth"/>
</dbReference>
<dbReference type="PANTHER" id="PTHR10314">
    <property type="entry name" value="CYSTATHIONINE BETA-SYNTHASE"/>
    <property type="match status" value="1"/>
</dbReference>
<evidence type="ECO:0000259" key="3">
    <source>
        <dbReference type="Pfam" id="PF00291"/>
    </source>
</evidence>
<dbReference type="EMBL" id="JAEUBG010003218">
    <property type="protein sequence ID" value="KAH3683156.1"/>
    <property type="molecule type" value="Genomic_DNA"/>
</dbReference>
<keyword evidence="2" id="KW-0663">Pyridoxal phosphate</keyword>
<sequence>MSAPETYPQLTTEQYIKGIGQTPLFKLETISKRINRNIFIKEEYLNSGTSIKDRAANRLLQDALKTGKLTPGGTIVEATAGNTGLSLALLARTYTPPFSVELFVPESLVVEKIQLLESLGVIVHKCSVVPPDHPDYFNNQAIRFAELTPDAYHVNQMDNIVNRQSHYESTGPEIYQQLKGEVHGFVASVGTGGTFCGIASFLKRQDPNVKTAIVDPQGSGLYSYVTTHGESWEPIEGGSFVEGVGKKSLTGQMHDILEITDLAFKGNDTKVIITIYELFSEGIDIGGSAGLNVNGAIELALTLPEGSNVVTTAADSSGRYASKLFNKEYLIEKGHWEKIPDHLKKFATYNSEYGN</sequence>
<dbReference type="AlphaFoldDB" id="A0A9P8Q331"/>
<accession>A0A9P8Q331</accession>
<dbReference type="OrthoDB" id="10259545at2759"/>
<comment type="cofactor">
    <cofactor evidence="1">
        <name>pyridoxal 5'-phosphate</name>
        <dbReference type="ChEBI" id="CHEBI:597326"/>
    </cofactor>
</comment>
<dbReference type="InterPro" id="IPR000634">
    <property type="entry name" value="Ser/Thr_deHydtase_PyrdxlP-BS"/>
</dbReference>
<dbReference type="InterPro" id="IPR001926">
    <property type="entry name" value="TrpB-like_PALP"/>
</dbReference>
<dbReference type="GO" id="GO:0003824">
    <property type="term" value="F:catalytic activity"/>
    <property type="evidence" value="ECO:0007669"/>
    <property type="project" value="UniProtKB-ARBA"/>
</dbReference>
<dbReference type="InterPro" id="IPR036052">
    <property type="entry name" value="TrpB-like_PALP_sf"/>
</dbReference>
<feature type="domain" description="Tryptophan synthase beta chain-like PALP" evidence="3">
    <location>
        <begin position="17"/>
        <end position="313"/>
    </location>
</feature>
<dbReference type="PROSITE" id="PS00165">
    <property type="entry name" value="DEHYDRATASE_SER_THR"/>
    <property type="match status" value="1"/>
</dbReference>